<dbReference type="CDD" id="cd01189">
    <property type="entry name" value="INT_ICEBs1_C_like"/>
    <property type="match status" value="1"/>
</dbReference>
<evidence type="ECO:0000259" key="4">
    <source>
        <dbReference type="PROSITE" id="PS51898"/>
    </source>
</evidence>
<dbReference type="InterPro" id="IPR011010">
    <property type="entry name" value="DNA_brk_join_enz"/>
</dbReference>
<dbReference type="InterPro" id="IPR050090">
    <property type="entry name" value="Tyrosine_recombinase_XerCD"/>
</dbReference>
<accession>A0ABW7DP46</accession>
<dbReference type="InterPro" id="IPR002104">
    <property type="entry name" value="Integrase_catalytic"/>
</dbReference>
<dbReference type="EMBL" id="JBIEKR010000006">
    <property type="protein sequence ID" value="MFG6273141.1"/>
    <property type="molecule type" value="Genomic_DNA"/>
</dbReference>
<keyword evidence="2" id="KW-0238">DNA-binding</keyword>
<dbReference type="Proteomes" id="UP001605989">
    <property type="component" value="Unassembled WGS sequence"/>
</dbReference>
<evidence type="ECO:0000313" key="6">
    <source>
        <dbReference type="Proteomes" id="UP001605989"/>
    </source>
</evidence>
<dbReference type="SUPFAM" id="SSF56349">
    <property type="entry name" value="DNA breaking-rejoining enzymes"/>
    <property type="match status" value="1"/>
</dbReference>
<dbReference type="Gene3D" id="1.10.443.10">
    <property type="entry name" value="Intergrase catalytic core"/>
    <property type="match status" value="1"/>
</dbReference>
<organism evidence="5 6">
    <name type="scientific">Megasphaera hexanoica</name>
    <dbReference type="NCBI Taxonomy" id="1675036"/>
    <lineage>
        <taxon>Bacteria</taxon>
        <taxon>Bacillati</taxon>
        <taxon>Bacillota</taxon>
        <taxon>Negativicutes</taxon>
        <taxon>Veillonellales</taxon>
        <taxon>Veillonellaceae</taxon>
        <taxon>Megasphaera</taxon>
    </lineage>
</organism>
<evidence type="ECO:0000313" key="5">
    <source>
        <dbReference type="EMBL" id="MFG6273141.1"/>
    </source>
</evidence>
<dbReference type="PANTHER" id="PTHR30349:SF64">
    <property type="entry name" value="PROPHAGE INTEGRASE INTD-RELATED"/>
    <property type="match status" value="1"/>
</dbReference>
<dbReference type="InterPro" id="IPR013762">
    <property type="entry name" value="Integrase-like_cat_sf"/>
</dbReference>
<dbReference type="InterPro" id="IPR010998">
    <property type="entry name" value="Integrase_recombinase_N"/>
</dbReference>
<feature type="domain" description="Tyr recombinase" evidence="4">
    <location>
        <begin position="168"/>
        <end position="351"/>
    </location>
</feature>
<comment type="similarity">
    <text evidence="1">Belongs to the 'phage' integrase family.</text>
</comment>
<protein>
    <submittedName>
        <fullName evidence="5">Tyrosine-type recombinase/integrase</fullName>
    </submittedName>
</protein>
<keyword evidence="6" id="KW-1185">Reference proteome</keyword>
<evidence type="ECO:0000256" key="2">
    <source>
        <dbReference type="ARBA" id="ARBA00023125"/>
    </source>
</evidence>
<keyword evidence="3" id="KW-0233">DNA recombination</keyword>
<evidence type="ECO:0000256" key="1">
    <source>
        <dbReference type="ARBA" id="ARBA00008857"/>
    </source>
</evidence>
<reference evidence="5 6" key="1">
    <citation type="submission" date="2024-10" db="EMBL/GenBank/DDBJ databases">
        <authorList>
            <person name="Sang B.-I."/>
            <person name="Prabhaharan D."/>
        </authorList>
    </citation>
    <scope>NUCLEOTIDE SEQUENCE [LARGE SCALE GENOMIC DNA]</scope>
    <source>
        <strain evidence="5 6">MH</strain>
    </source>
</reference>
<proteinExistence type="inferred from homology"/>
<name>A0ABW7DP46_9FIRM</name>
<dbReference type="PANTHER" id="PTHR30349">
    <property type="entry name" value="PHAGE INTEGRASE-RELATED"/>
    <property type="match status" value="1"/>
</dbReference>
<dbReference type="Pfam" id="PF00589">
    <property type="entry name" value="Phage_integrase"/>
    <property type="match status" value="1"/>
</dbReference>
<dbReference type="Gene3D" id="1.10.150.130">
    <property type="match status" value="1"/>
</dbReference>
<dbReference type="RefSeq" id="WP_113856168.1">
    <property type="nucleotide sequence ID" value="NZ_CP011940.1"/>
</dbReference>
<gene>
    <name evidence="5" type="ORF">ACGTZG_08050</name>
</gene>
<dbReference type="PROSITE" id="PS51898">
    <property type="entry name" value="TYR_RECOMBINASE"/>
    <property type="match status" value="1"/>
</dbReference>
<comment type="caution">
    <text evidence="5">The sequence shown here is derived from an EMBL/GenBank/DDBJ whole genome shotgun (WGS) entry which is preliminary data.</text>
</comment>
<evidence type="ECO:0000256" key="3">
    <source>
        <dbReference type="ARBA" id="ARBA00023172"/>
    </source>
</evidence>
<sequence>MYDITHNFTYRQKDKGWQVILSYKDGDKWRQKSKQGLKTKQLAKAAGLRLYEDLKKSFVPSSNDLAHITLKEFIPIFTKDKPLLSDSSKYSFNRIPIFFDDLGNKMLAKITTADISRAVTKNNHYADHTISQQLALLHAVFSHAINVYGFTMNNPVSNVPRRKRIKSSRIKSVSQADFERLLASDVSPKHENYKICVQLAYYTGMRFGEMAGLSWDDVSFSTGIISVKRQLKVCRIDGKVQHRIGALKTNNSYRDIPMPGILIRVLSDWKPNTVPTSVLGFRTAESYPLNYWIKKTLPNTSIHDFRHTYATNLLANGVDVKTVAALCGDTVTTIINTYIDFTEEMRKKASRDVDAIFSK</sequence>